<evidence type="ECO:0000313" key="5">
    <source>
        <dbReference type="Proteomes" id="UP000007435"/>
    </source>
</evidence>
<feature type="transmembrane region" description="Helical" evidence="2">
    <location>
        <begin position="113"/>
        <end position="133"/>
    </location>
</feature>
<feature type="transmembrane region" description="Helical" evidence="2">
    <location>
        <begin position="48"/>
        <end position="70"/>
    </location>
</feature>
<dbReference type="Gene3D" id="3.30.2010.10">
    <property type="entry name" value="Metalloproteases ('zincins'), catalytic domain"/>
    <property type="match status" value="1"/>
</dbReference>
<keyword evidence="5" id="KW-1185">Reference proteome</keyword>
<accession>E4RUF7</accession>
<dbReference type="PANTHER" id="PTHR34978:SF3">
    <property type="entry name" value="SLR0241 PROTEIN"/>
    <property type="match status" value="1"/>
</dbReference>
<evidence type="ECO:0000313" key="4">
    <source>
        <dbReference type="EMBL" id="ADQ17848.1"/>
    </source>
</evidence>
<dbReference type="RefSeq" id="WP_013408894.1">
    <property type="nucleotide sequence ID" value="NC_014655.1"/>
</dbReference>
<name>E4RUF7_LEAB4</name>
<dbReference type="InterPro" id="IPR008756">
    <property type="entry name" value="Peptidase_M56"/>
</dbReference>
<dbReference type="Proteomes" id="UP000007435">
    <property type="component" value="Chromosome"/>
</dbReference>
<gene>
    <name evidence="4" type="ordered locus">Lbys_2152</name>
</gene>
<evidence type="ECO:0000256" key="1">
    <source>
        <dbReference type="SAM" id="Coils"/>
    </source>
</evidence>
<dbReference type="Pfam" id="PF05569">
    <property type="entry name" value="Peptidase_M56"/>
    <property type="match status" value="1"/>
</dbReference>
<dbReference type="eggNOG" id="COG4219">
    <property type="taxonomic scope" value="Bacteria"/>
</dbReference>
<protein>
    <submittedName>
        <fullName evidence="4">Peptidase M56 BlaR1</fullName>
    </submittedName>
</protein>
<reference key="1">
    <citation type="submission" date="2010-11" db="EMBL/GenBank/DDBJ databases">
        <title>The complete genome of Leadbetterella byssophila DSM 17132.</title>
        <authorList>
            <consortium name="US DOE Joint Genome Institute (JGI-PGF)"/>
            <person name="Lucas S."/>
            <person name="Copeland A."/>
            <person name="Lapidus A."/>
            <person name="Glavina del Rio T."/>
            <person name="Dalin E."/>
            <person name="Tice H."/>
            <person name="Bruce D."/>
            <person name="Goodwin L."/>
            <person name="Pitluck S."/>
            <person name="Kyrpides N."/>
            <person name="Mavromatis K."/>
            <person name="Ivanova N."/>
            <person name="Teshima H."/>
            <person name="Brettin T."/>
            <person name="Detter J.C."/>
            <person name="Han C."/>
            <person name="Tapia R."/>
            <person name="Land M."/>
            <person name="Hauser L."/>
            <person name="Markowitz V."/>
            <person name="Cheng J.-F."/>
            <person name="Hugenholtz P."/>
            <person name="Woyke T."/>
            <person name="Wu D."/>
            <person name="Tindall B."/>
            <person name="Pomrenke H.G."/>
            <person name="Brambilla E."/>
            <person name="Klenk H.-P."/>
            <person name="Eisen J.A."/>
        </authorList>
    </citation>
    <scope>NUCLEOTIDE SEQUENCE [LARGE SCALE GENOMIC DNA]</scope>
    <source>
        <strain>DSM 17132</strain>
    </source>
</reference>
<feature type="domain" description="Peptidase M56" evidence="3">
    <location>
        <begin position="110"/>
        <end position="259"/>
    </location>
</feature>
<feature type="transmembrane region" description="Helical" evidence="2">
    <location>
        <begin position="24"/>
        <end position="41"/>
    </location>
</feature>
<dbReference type="EMBL" id="CP002305">
    <property type="protein sequence ID" value="ADQ17848.1"/>
    <property type="molecule type" value="Genomic_DNA"/>
</dbReference>
<dbReference type="InterPro" id="IPR052173">
    <property type="entry name" value="Beta-lactam_resp_regulator"/>
</dbReference>
<dbReference type="KEGG" id="lby:Lbys_2152"/>
<keyword evidence="2" id="KW-1133">Transmembrane helix</keyword>
<proteinExistence type="predicted"/>
<sequence>MKKLLIALPENVSSALGFTLLHSLWQGALLLILFAGLHFVFKTSRTRYFLGMGALLTQTLLSLFTFFWIFEPSRDSELLSSTALLPGEFIKMNSYTVLHAIQSYIAENHQKFTFLWILGVSILLTRMFIGLVYTKHLKSAGTVLAPLEAEEILKDLAKRMRVKDAIALFESSKITSPLTIGWLKPVILFPVGMINGLSPAQVEAILAHELAHILRKDYVLNILQTFVEILFFFHPAVWAISHRVRIERENACDDMALEHCEGKLVLAHALAEVATFQSKPTFAMAFGARKYTLLDRVKRIVGINERQTPTHWLSLAMVLSLCFVAWSYAKEPETPVEITYDGIPTDTIPKTKAELKLEATAKEISEMSAQMNVIAEKMENNTSKMKFDEIEKLSEKIALISSQMDAPSAKIGVLSEEIAALSLEIAAKKMRRLDTRVLEKDLERNSAELAKLQVDLEKVSEEMMSIHKEIEKQPMQEIQNQLSELQAPLESLSQLMREKGNEMKTYAEVVVAEHETRAKEFSQNLKSTGLIKDADNYELNMIGDEIKINGKTLTKEESARVLELIKGHYRLPKDSKKLELGMKQGKMKYMITN</sequence>
<keyword evidence="1" id="KW-0175">Coiled coil</keyword>
<keyword evidence="2" id="KW-0472">Membrane</keyword>
<evidence type="ECO:0000256" key="2">
    <source>
        <dbReference type="SAM" id="Phobius"/>
    </source>
</evidence>
<dbReference type="CDD" id="cd07341">
    <property type="entry name" value="M56_BlaR1_MecR1_like"/>
    <property type="match status" value="1"/>
</dbReference>
<dbReference type="HOGENOM" id="CLU_459197_0_0_10"/>
<evidence type="ECO:0000259" key="3">
    <source>
        <dbReference type="Pfam" id="PF05569"/>
    </source>
</evidence>
<dbReference type="STRING" id="649349.Lbys_2152"/>
<reference evidence="4 5" key="2">
    <citation type="journal article" date="2011" name="Stand. Genomic Sci.">
        <title>Complete genome sequence of Leadbetterella byssophila type strain (4M15).</title>
        <authorList>
            <person name="Abt B."/>
            <person name="Teshima H."/>
            <person name="Lucas S."/>
            <person name="Lapidus A."/>
            <person name="Del Rio T.G."/>
            <person name="Nolan M."/>
            <person name="Tice H."/>
            <person name="Cheng J.F."/>
            <person name="Pitluck S."/>
            <person name="Liolios K."/>
            <person name="Pagani I."/>
            <person name="Ivanova N."/>
            <person name="Mavromatis K."/>
            <person name="Pati A."/>
            <person name="Tapia R."/>
            <person name="Han C."/>
            <person name="Goodwin L."/>
            <person name="Chen A."/>
            <person name="Palaniappan K."/>
            <person name="Land M."/>
            <person name="Hauser L."/>
            <person name="Chang Y.J."/>
            <person name="Jeffries C.D."/>
            <person name="Rohde M."/>
            <person name="Goker M."/>
            <person name="Tindall B.J."/>
            <person name="Detter J.C."/>
            <person name="Woyke T."/>
            <person name="Bristow J."/>
            <person name="Eisen J.A."/>
            <person name="Markowitz V."/>
            <person name="Hugenholtz P."/>
            <person name="Klenk H.P."/>
            <person name="Kyrpides N.C."/>
        </authorList>
    </citation>
    <scope>NUCLEOTIDE SEQUENCE [LARGE SCALE GENOMIC DNA]</scope>
    <source>
        <strain evidence="5">DSM 17132 / JCM 16389 / KACC 11308 / NBRC 106382 / 4M15</strain>
    </source>
</reference>
<feature type="coiled-coil region" evidence="1">
    <location>
        <begin position="442"/>
        <end position="495"/>
    </location>
</feature>
<dbReference type="OrthoDB" id="15218at2"/>
<dbReference type="PANTHER" id="PTHR34978">
    <property type="entry name" value="POSSIBLE SENSOR-TRANSDUCER PROTEIN BLAR"/>
    <property type="match status" value="1"/>
</dbReference>
<organism evidence="4 5">
    <name type="scientific">Leadbetterella byssophila (strain DSM 17132 / JCM 16389 / KACC 11308 / NBRC 106382 / 4M15)</name>
    <dbReference type="NCBI Taxonomy" id="649349"/>
    <lineage>
        <taxon>Bacteria</taxon>
        <taxon>Pseudomonadati</taxon>
        <taxon>Bacteroidota</taxon>
        <taxon>Cytophagia</taxon>
        <taxon>Cytophagales</taxon>
        <taxon>Leadbetterellaceae</taxon>
        <taxon>Leadbetterella</taxon>
    </lineage>
</organism>
<feature type="transmembrane region" description="Helical" evidence="2">
    <location>
        <begin position="218"/>
        <end position="240"/>
    </location>
</feature>
<dbReference type="eggNOG" id="COG1196">
    <property type="taxonomic scope" value="Bacteria"/>
</dbReference>
<dbReference type="AlphaFoldDB" id="E4RUF7"/>
<keyword evidence="2" id="KW-0812">Transmembrane</keyword>